<evidence type="ECO:0000256" key="1">
    <source>
        <dbReference type="SAM" id="MobiDB-lite"/>
    </source>
</evidence>
<reference evidence="2 3" key="1">
    <citation type="submission" date="2015-08" db="EMBL/GenBank/DDBJ databases">
        <title>Next Generation Sequencing and Analysis of the Genome of Puccinia sorghi L Schw, the Causal Agent of Maize Common Rust.</title>
        <authorList>
            <person name="Rochi L."/>
            <person name="Burguener G."/>
            <person name="Darino M."/>
            <person name="Turjanski A."/>
            <person name="Kreff E."/>
            <person name="Dieguez M.J."/>
            <person name="Sacco F."/>
        </authorList>
    </citation>
    <scope>NUCLEOTIDE SEQUENCE [LARGE SCALE GENOMIC DNA]</scope>
    <source>
        <strain evidence="2 3">RO10H11247</strain>
    </source>
</reference>
<dbReference type="Proteomes" id="UP000037035">
    <property type="component" value="Unassembled WGS sequence"/>
</dbReference>
<name>A0A0L6UQU8_9BASI</name>
<evidence type="ECO:0000313" key="3">
    <source>
        <dbReference type="Proteomes" id="UP000037035"/>
    </source>
</evidence>
<gene>
    <name evidence="2" type="ORF">VP01_4188g1</name>
</gene>
<dbReference type="EMBL" id="LAVV01009266">
    <property type="protein sequence ID" value="KNZ50901.1"/>
    <property type="molecule type" value="Genomic_DNA"/>
</dbReference>
<dbReference type="VEuPathDB" id="FungiDB:VP01_4188g1"/>
<proteinExistence type="predicted"/>
<keyword evidence="3" id="KW-1185">Reference proteome</keyword>
<sequence>MEGNPTSYSCKGLYPGKTHPPPEPVNVQEHLDWESDKDQTS</sequence>
<feature type="region of interest" description="Disordered" evidence="1">
    <location>
        <begin position="1"/>
        <end position="41"/>
    </location>
</feature>
<evidence type="ECO:0000313" key="2">
    <source>
        <dbReference type="EMBL" id="KNZ50901.1"/>
    </source>
</evidence>
<organism evidence="2 3">
    <name type="scientific">Puccinia sorghi</name>
    <dbReference type="NCBI Taxonomy" id="27349"/>
    <lineage>
        <taxon>Eukaryota</taxon>
        <taxon>Fungi</taxon>
        <taxon>Dikarya</taxon>
        <taxon>Basidiomycota</taxon>
        <taxon>Pucciniomycotina</taxon>
        <taxon>Pucciniomycetes</taxon>
        <taxon>Pucciniales</taxon>
        <taxon>Pucciniaceae</taxon>
        <taxon>Puccinia</taxon>
    </lineage>
</organism>
<protein>
    <submittedName>
        <fullName evidence="2">Uncharacterized protein</fullName>
    </submittedName>
</protein>
<feature type="compositionally biased region" description="Basic and acidic residues" evidence="1">
    <location>
        <begin position="29"/>
        <end position="41"/>
    </location>
</feature>
<dbReference type="AlphaFoldDB" id="A0A0L6UQU8"/>
<comment type="caution">
    <text evidence="2">The sequence shown here is derived from an EMBL/GenBank/DDBJ whole genome shotgun (WGS) entry which is preliminary data.</text>
</comment>
<accession>A0A0L6UQU8</accession>